<evidence type="ECO:0000256" key="1">
    <source>
        <dbReference type="ARBA" id="ARBA00009995"/>
    </source>
</evidence>
<reference evidence="5 6" key="1">
    <citation type="journal article" date="2020" name="Nat. Food">
        <title>A phased Vanilla planifolia genome enables genetic improvement of flavour and production.</title>
        <authorList>
            <person name="Hasing T."/>
            <person name="Tang H."/>
            <person name="Brym M."/>
            <person name="Khazi F."/>
            <person name="Huang T."/>
            <person name="Chambers A.H."/>
        </authorList>
    </citation>
    <scope>NUCLEOTIDE SEQUENCE [LARGE SCALE GENOMIC DNA]</scope>
    <source>
        <tissue evidence="5">Leaf</tissue>
    </source>
</reference>
<dbReference type="GO" id="GO:0080043">
    <property type="term" value="F:quercetin 3-O-glucosyltransferase activity"/>
    <property type="evidence" value="ECO:0007669"/>
    <property type="project" value="TreeGrafter"/>
</dbReference>
<dbReference type="GO" id="GO:0080044">
    <property type="term" value="F:quercetin 7-O-glucosyltransferase activity"/>
    <property type="evidence" value="ECO:0007669"/>
    <property type="project" value="TreeGrafter"/>
</dbReference>
<organism evidence="5 6">
    <name type="scientific">Vanilla planifolia</name>
    <name type="common">Vanilla</name>
    <dbReference type="NCBI Taxonomy" id="51239"/>
    <lineage>
        <taxon>Eukaryota</taxon>
        <taxon>Viridiplantae</taxon>
        <taxon>Streptophyta</taxon>
        <taxon>Embryophyta</taxon>
        <taxon>Tracheophyta</taxon>
        <taxon>Spermatophyta</taxon>
        <taxon>Magnoliopsida</taxon>
        <taxon>Liliopsida</taxon>
        <taxon>Asparagales</taxon>
        <taxon>Orchidaceae</taxon>
        <taxon>Vanilloideae</taxon>
        <taxon>Vanilleae</taxon>
        <taxon>Vanilla</taxon>
    </lineage>
</organism>
<comment type="caution">
    <text evidence="5">The sequence shown here is derived from an EMBL/GenBank/DDBJ whole genome shotgun (WGS) entry which is preliminary data.</text>
</comment>
<dbReference type="Proteomes" id="UP000639772">
    <property type="component" value="Chromosome 3"/>
</dbReference>
<keyword evidence="2 3" id="KW-0808">Transferase</keyword>
<accession>A0A835RGY8</accession>
<evidence type="ECO:0000256" key="2">
    <source>
        <dbReference type="ARBA" id="ARBA00022679"/>
    </source>
</evidence>
<dbReference type="EMBL" id="JADCNM010000003">
    <property type="protein sequence ID" value="KAG0491089.1"/>
    <property type="molecule type" value="Genomic_DNA"/>
</dbReference>
<dbReference type="PROSITE" id="PS00375">
    <property type="entry name" value="UDPGT"/>
    <property type="match status" value="1"/>
</dbReference>
<evidence type="ECO:0000313" key="5">
    <source>
        <dbReference type="EMBL" id="KAG0491089.1"/>
    </source>
</evidence>
<dbReference type="SUPFAM" id="SSF53756">
    <property type="entry name" value="UDP-Glycosyltransferase/glycogen phosphorylase"/>
    <property type="match status" value="1"/>
</dbReference>
<name>A0A835RGY8_VANPL</name>
<comment type="similarity">
    <text evidence="1 3">Belongs to the UDP-glycosyltransferase family.</text>
</comment>
<dbReference type="InterPro" id="IPR035595">
    <property type="entry name" value="UDP_glycos_trans_CS"/>
</dbReference>
<evidence type="ECO:0000256" key="3">
    <source>
        <dbReference type="RuleBase" id="RU003718"/>
    </source>
</evidence>
<evidence type="ECO:0000256" key="4">
    <source>
        <dbReference type="RuleBase" id="RU362057"/>
    </source>
</evidence>
<dbReference type="Pfam" id="PF00201">
    <property type="entry name" value="UDPGT"/>
    <property type="match status" value="1"/>
</dbReference>
<dbReference type="InterPro" id="IPR002213">
    <property type="entry name" value="UDP_glucos_trans"/>
</dbReference>
<dbReference type="AlphaFoldDB" id="A0A835RGY8"/>
<protein>
    <recommendedName>
        <fullName evidence="4">Glycosyltransferase</fullName>
        <ecNumber evidence="4">2.4.1.-</ecNumber>
    </recommendedName>
</protein>
<dbReference type="PANTHER" id="PTHR11926">
    <property type="entry name" value="GLUCOSYL/GLUCURONOSYL TRANSFERASES"/>
    <property type="match status" value="1"/>
</dbReference>
<gene>
    <name evidence="5" type="ORF">HPP92_007952</name>
</gene>
<dbReference type="Gene3D" id="3.40.50.2000">
    <property type="entry name" value="Glycogen Phosphorylase B"/>
    <property type="match status" value="2"/>
</dbReference>
<dbReference type="FunFam" id="3.40.50.2000:FF:000019">
    <property type="entry name" value="Glycosyltransferase"/>
    <property type="match status" value="1"/>
</dbReference>
<dbReference type="OrthoDB" id="5835829at2759"/>
<dbReference type="EC" id="2.4.1.-" evidence="4"/>
<dbReference type="CDD" id="cd03784">
    <property type="entry name" value="GT1_Gtf-like"/>
    <property type="match status" value="1"/>
</dbReference>
<sequence>MMGGGHMDNLAMAKEHHFLLVSLAGLGQLNPTRQFARRIARRTGSRVTVTSPVYSHRRLFPNSTCLSGEPDDACEENPLNPDGSGIVAYAPYSDGFDAGFHPHVGDHNRYMSELVSVGSRTVSSLVHALARRGRPVTAVFYTILLTWAADVARDLGVPAIHYWIQPASVFAIYYHYFSGHPAFASSSTTKDLPGLPPLREQDLPSILLSPSPFLSSIRDIFADIRRSWEGKPKILVNTFHELESPAIEWISEIELVPIGPVVEEGFDTGEEGGYTEWLDKQEERSVVYVAFGSLSRTTARQAEELERGLRESGRPYLCVLREDARSEGVEIRVGEDGKGIVVKWCSQLRVLEHRAVGCFVTHCGWNSMTEALLTGVPMVMMPGWMDQRTNASLAEALWGVGVRADEGADGVVEAAELQRCIDLVMGDGAKGEMIRKRAEEWREKAAAAISDDGSSTKNMDAFLKGLL</sequence>
<dbReference type="PANTHER" id="PTHR11926:SF1534">
    <property type="entry name" value="GLYCOSYLTRANSFERASE"/>
    <property type="match status" value="1"/>
</dbReference>
<keyword evidence="3" id="KW-0328">Glycosyltransferase</keyword>
<proteinExistence type="inferred from homology"/>
<evidence type="ECO:0000313" key="6">
    <source>
        <dbReference type="Proteomes" id="UP000639772"/>
    </source>
</evidence>